<name>A0ABT8XHK0_9HYPH</name>
<sequence>MDSARRIEAARWVLWGDDRAPIVQQVKSKFELTALEACEVIKKASLIKARAT</sequence>
<comment type="caution">
    <text evidence="1">The sequence shown here is derived from an EMBL/GenBank/DDBJ whole genome shotgun (WGS) entry which is preliminary data.</text>
</comment>
<proteinExistence type="predicted"/>
<evidence type="ECO:0000313" key="1">
    <source>
        <dbReference type="EMBL" id="MDO6123208.1"/>
    </source>
</evidence>
<protein>
    <submittedName>
        <fullName evidence="1">Uncharacterized protein</fullName>
    </submittedName>
</protein>
<gene>
    <name evidence="1" type="ORF">GB928_018630</name>
</gene>
<dbReference type="RefSeq" id="WP_244760830.1">
    <property type="nucleotide sequence ID" value="NZ_JALJCJ010000002.1"/>
</dbReference>
<evidence type="ECO:0000313" key="2">
    <source>
        <dbReference type="Proteomes" id="UP001177080"/>
    </source>
</evidence>
<keyword evidence="2" id="KW-1185">Reference proteome</keyword>
<dbReference type="Proteomes" id="UP001177080">
    <property type="component" value="Unassembled WGS sequence"/>
</dbReference>
<dbReference type="EMBL" id="WHSC02000007">
    <property type="protein sequence ID" value="MDO6123208.1"/>
    <property type="molecule type" value="Genomic_DNA"/>
</dbReference>
<accession>A0ABT8XHK0</accession>
<reference evidence="1" key="1">
    <citation type="submission" date="2022-04" db="EMBL/GenBank/DDBJ databases">
        <title>Shinella lacus sp. nov., a novel member of the genus Shinella from water.</title>
        <authorList>
            <person name="Deng Y."/>
        </authorList>
    </citation>
    <scope>NUCLEOTIDE SEQUENCE</scope>
    <source>
        <strain evidence="1">JCM 31239</strain>
    </source>
</reference>
<organism evidence="1 2">
    <name type="scientific">Shinella curvata</name>
    <dbReference type="NCBI Taxonomy" id="1817964"/>
    <lineage>
        <taxon>Bacteria</taxon>
        <taxon>Pseudomonadati</taxon>
        <taxon>Pseudomonadota</taxon>
        <taxon>Alphaproteobacteria</taxon>
        <taxon>Hyphomicrobiales</taxon>
        <taxon>Rhizobiaceae</taxon>
        <taxon>Shinella</taxon>
    </lineage>
</organism>